<dbReference type="Pfam" id="PF00905">
    <property type="entry name" value="Transpeptidase"/>
    <property type="match status" value="1"/>
</dbReference>
<dbReference type="SUPFAM" id="SSF56601">
    <property type="entry name" value="beta-lactamase/transpeptidase-like"/>
    <property type="match status" value="1"/>
</dbReference>
<dbReference type="KEGG" id="eel:EUBELI_00728"/>
<dbReference type="GO" id="GO:0005886">
    <property type="term" value="C:plasma membrane"/>
    <property type="evidence" value="ECO:0007669"/>
    <property type="project" value="TreeGrafter"/>
</dbReference>
<dbReference type="GO" id="GO:0008658">
    <property type="term" value="F:penicillin binding"/>
    <property type="evidence" value="ECO:0007669"/>
    <property type="project" value="InterPro"/>
</dbReference>
<sequence>MDNTSEARRKKMMRRKRAMLKRTHRRINVTFIIVFVLLLALGVRIFMINYTHGEEYSQAVLNHQTYTSTTIPYMRGNITASDGTVLAYSEKVYNLILDVKSVTSEDGKYLNNTIDALVKCFGLDKDNIKKTINDNPSSQYQKLLKELTSDEIAEFNELKAQKNSNIYGVWFEESYVRKYPFSTLACDVIGFASNVNGGELGLESQYDDELSGTDGVTYSYVDEDLNAVETTKAAVNGNNIITTIDYNVQSIIEKYMAAYNQEKPSKNTAIVVMNPKNGEILGMASYPQFDLNNPRNLANVYSEEQLASMSDTDVTNALYQLWTNYCVSESYEPGSTYKPFTIAAGLEEGVVHDGDTYECKGYEYVGPDMIKCHSYSTTGSHGVLTLSQSLENSCNPYMINIAIKLGNVRFAQYEKMFGFGAKTGVDLPGEATGIMYDENKITTIDAATNSFGQNVNVNMIQMLSAYSSLINDGKYYQPHIVKRIESANGEVVKENSPVLVRQTVTASTSKYLRKYLENTVELGTAHKAYIEGYSIAGKTGTAQKIPRADLKWVISFIGHAPADDPKFAIYIVLDEPDGTTGTSGSTSDALILAKDIMTELLPYMNVYKDTDEPYVDLGNAPEESGVSDVPVSEPAAATTGSN</sequence>
<dbReference type="Pfam" id="PF03717">
    <property type="entry name" value="PBP_dimer"/>
    <property type="match status" value="1"/>
</dbReference>
<gene>
    <name evidence="7" type="ordered locus">EUBELI_00728</name>
</gene>
<dbReference type="InterPro" id="IPR001460">
    <property type="entry name" value="PCN-bd_Tpept"/>
</dbReference>
<dbReference type="AlphaFoldDB" id="C4Z532"/>
<organism evidence="7 8">
    <name type="scientific">Lachnospira eligens (strain ATCC 27750 / DSM 3376 / VPI C15-48 / C15-B4)</name>
    <name type="common">Eubacterium eligens</name>
    <dbReference type="NCBI Taxonomy" id="515620"/>
    <lineage>
        <taxon>Bacteria</taxon>
        <taxon>Bacillati</taxon>
        <taxon>Bacillota</taxon>
        <taxon>Clostridia</taxon>
        <taxon>Lachnospirales</taxon>
        <taxon>Lachnospiraceae</taxon>
        <taxon>Lachnospira</taxon>
    </lineage>
</organism>
<dbReference type="InterPro" id="IPR012338">
    <property type="entry name" value="Beta-lactam/transpept-like"/>
</dbReference>
<feature type="domain" description="Penicillin-binding protein dimerisation" evidence="6">
    <location>
        <begin position="71"/>
        <end position="230"/>
    </location>
</feature>
<dbReference type="eggNOG" id="COG0768">
    <property type="taxonomic scope" value="Bacteria"/>
</dbReference>
<dbReference type="Gene3D" id="3.90.1310.10">
    <property type="entry name" value="Penicillin-binding protein 2a (Domain 2)"/>
    <property type="match status" value="1"/>
</dbReference>
<accession>C4Z532</accession>
<dbReference type="Gene3D" id="3.40.710.10">
    <property type="entry name" value="DD-peptidase/beta-lactamase superfamily"/>
    <property type="match status" value="1"/>
</dbReference>
<dbReference type="STRING" id="515620.EUBELI_00728"/>
<keyword evidence="8" id="KW-1185">Reference proteome</keyword>
<dbReference type="InterPro" id="IPR036138">
    <property type="entry name" value="PBP_dimer_sf"/>
</dbReference>
<dbReference type="GO" id="GO:0016740">
    <property type="term" value="F:transferase activity"/>
    <property type="evidence" value="ECO:0007669"/>
    <property type="project" value="UniProtKB-KW"/>
</dbReference>
<name>C4Z532_LACE2</name>
<proteinExistence type="inferred from homology"/>
<evidence type="ECO:0000256" key="3">
    <source>
        <dbReference type="ARBA" id="ARBA00023136"/>
    </source>
</evidence>
<dbReference type="SUPFAM" id="SSF56519">
    <property type="entry name" value="Penicillin binding protein dimerisation domain"/>
    <property type="match status" value="1"/>
</dbReference>
<evidence type="ECO:0000313" key="7">
    <source>
        <dbReference type="EMBL" id="ACR71736.1"/>
    </source>
</evidence>
<evidence type="ECO:0000259" key="6">
    <source>
        <dbReference type="Pfam" id="PF03717"/>
    </source>
</evidence>
<protein>
    <submittedName>
        <fullName evidence="7">Peptidoglycan glycosyltransferase</fullName>
    </submittedName>
</protein>
<dbReference type="RefSeq" id="WP_012738972.1">
    <property type="nucleotide sequence ID" value="NC_012778.1"/>
</dbReference>
<reference evidence="7 8" key="1">
    <citation type="journal article" date="2009" name="Proc. Natl. Acad. Sci. U.S.A.">
        <title>Characterizing a model human gut microbiota composed of members of its two dominant bacterial phyla.</title>
        <authorList>
            <person name="Mahowald M.A."/>
            <person name="Rey F.E."/>
            <person name="Seedorf H."/>
            <person name="Turnbaugh P.J."/>
            <person name="Fulton R.S."/>
            <person name="Wollam A."/>
            <person name="Shah N."/>
            <person name="Wang C."/>
            <person name="Magrini V."/>
            <person name="Wilson R.K."/>
            <person name="Cantarel B.L."/>
            <person name="Coutinho P.M."/>
            <person name="Henrissat B."/>
            <person name="Crock L.W."/>
            <person name="Russell A."/>
            <person name="Verberkmoes N.C."/>
            <person name="Hettich R.L."/>
            <person name="Gordon J.I."/>
        </authorList>
    </citation>
    <scope>NUCLEOTIDE SEQUENCE [LARGE SCALE GENOMIC DNA]</scope>
    <source>
        <strain evidence="8">ATCC 27750 / DSM 3376 / VPI C15-48 / C15-B4</strain>
    </source>
</reference>
<keyword evidence="7" id="KW-0808">Transferase</keyword>
<dbReference type="GO" id="GO:0071555">
    <property type="term" value="P:cell wall organization"/>
    <property type="evidence" value="ECO:0007669"/>
    <property type="project" value="TreeGrafter"/>
</dbReference>
<evidence type="ECO:0000259" key="5">
    <source>
        <dbReference type="Pfam" id="PF00905"/>
    </source>
</evidence>
<evidence type="ECO:0000256" key="2">
    <source>
        <dbReference type="ARBA" id="ARBA00007171"/>
    </source>
</evidence>
<dbReference type="InterPro" id="IPR050515">
    <property type="entry name" value="Beta-lactam/transpept"/>
</dbReference>
<dbReference type="EMBL" id="CP001104">
    <property type="protein sequence ID" value="ACR71736.1"/>
    <property type="molecule type" value="Genomic_DNA"/>
</dbReference>
<comment type="subcellular location">
    <subcellularLocation>
        <location evidence="1">Membrane</location>
    </subcellularLocation>
</comment>
<feature type="region of interest" description="Disordered" evidence="4">
    <location>
        <begin position="614"/>
        <end position="642"/>
    </location>
</feature>
<dbReference type="Proteomes" id="UP000001476">
    <property type="component" value="Chromosome"/>
</dbReference>
<dbReference type="InterPro" id="IPR005311">
    <property type="entry name" value="PBP_dimer"/>
</dbReference>
<evidence type="ECO:0000313" key="8">
    <source>
        <dbReference type="Proteomes" id="UP000001476"/>
    </source>
</evidence>
<dbReference type="PANTHER" id="PTHR30627">
    <property type="entry name" value="PEPTIDOGLYCAN D,D-TRANSPEPTIDASE"/>
    <property type="match status" value="1"/>
</dbReference>
<dbReference type="GeneID" id="41355472"/>
<feature type="domain" description="Penicillin-binding protein transpeptidase" evidence="5">
    <location>
        <begin position="269"/>
        <end position="597"/>
    </location>
</feature>
<keyword evidence="3" id="KW-0472">Membrane</keyword>
<dbReference type="HOGENOM" id="CLU_009289_6_0_9"/>
<evidence type="ECO:0000256" key="1">
    <source>
        <dbReference type="ARBA" id="ARBA00004370"/>
    </source>
</evidence>
<evidence type="ECO:0000256" key="4">
    <source>
        <dbReference type="SAM" id="MobiDB-lite"/>
    </source>
</evidence>
<comment type="similarity">
    <text evidence="2">Belongs to the transpeptidase family.</text>
</comment>